<gene>
    <name evidence="5" type="ORF">KFE25_002161</name>
</gene>
<evidence type="ECO:0000313" key="6">
    <source>
        <dbReference type="Proteomes" id="UP000751190"/>
    </source>
</evidence>
<keyword evidence="2" id="KW-0804">Transcription</keyword>
<dbReference type="OrthoDB" id="10489119at2759"/>
<keyword evidence="1" id="KW-0805">Transcription regulation</keyword>
<dbReference type="Proteomes" id="UP000751190">
    <property type="component" value="Unassembled WGS sequence"/>
</dbReference>
<reference evidence="5" key="1">
    <citation type="submission" date="2021-05" db="EMBL/GenBank/DDBJ databases">
        <title>The genome of the haptophyte Pavlova lutheri (Diacronema luteri, Pavlovales) - a model for lipid biosynthesis in eukaryotic algae.</title>
        <authorList>
            <person name="Hulatt C.J."/>
            <person name="Posewitz M.C."/>
        </authorList>
    </citation>
    <scope>NUCLEOTIDE SEQUENCE</scope>
    <source>
        <strain evidence="5">NIVA-4/92</strain>
    </source>
</reference>
<dbReference type="InterPro" id="IPR044841">
    <property type="entry name" value="LUX/BOA-like"/>
</dbReference>
<dbReference type="GO" id="GO:0003700">
    <property type="term" value="F:DNA-binding transcription factor activity"/>
    <property type="evidence" value="ECO:0007669"/>
    <property type="project" value="InterPro"/>
</dbReference>
<dbReference type="InterPro" id="IPR006447">
    <property type="entry name" value="Myb_dom_plants"/>
</dbReference>
<evidence type="ECO:0000313" key="5">
    <source>
        <dbReference type="EMBL" id="KAG8466405.1"/>
    </source>
</evidence>
<evidence type="ECO:0000256" key="2">
    <source>
        <dbReference type="ARBA" id="ARBA00023163"/>
    </source>
</evidence>
<organism evidence="5 6">
    <name type="scientific">Diacronema lutheri</name>
    <name type="common">Unicellular marine alga</name>
    <name type="synonym">Monochrysis lutheri</name>
    <dbReference type="NCBI Taxonomy" id="2081491"/>
    <lineage>
        <taxon>Eukaryota</taxon>
        <taxon>Haptista</taxon>
        <taxon>Haptophyta</taxon>
        <taxon>Pavlovophyceae</taxon>
        <taxon>Pavlovales</taxon>
        <taxon>Pavlovaceae</taxon>
        <taxon>Diacronema</taxon>
    </lineage>
</organism>
<evidence type="ECO:0000256" key="1">
    <source>
        <dbReference type="ARBA" id="ARBA00023015"/>
    </source>
</evidence>
<evidence type="ECO:0000256" key="3">
    <source>
        <dbReference type="ARBA" id="ARBA00023242"/>
    </source>
</evidence>
<dbReference type="PANTHER" id="PTHR31442">
    <property type="entry name" value="HOMEODOMAIN-LIKE SUPERFAMILY PROTEIN-RELATED"/>
    <property type="match status" value="1"/>
</dbReference>
<name>A0A8J5XVU6_DIALT</name>
<dbReference type="PANTHER" id="PTHR31442:SF29">
    <property type="entry name" value="HOMEODOMAIN-LIKE SUPERFAMILY PROTEIN"/>
    <property type="match status" value="1"/>
</dbReference>
<dbReference type="NCBIfam" id="TIGR01557">
    <property type="entry name" value="myb_SHAQKYF"/>
    <property type="match status" value="1"/>
</dbReference>
<protein>
    <submittedName>
        <fullName evidence="5">Uncharacterized protein</fullName>
    </submittedName>
</protein>
<feature type="compositionally biased region" description="Pro residues" evidence="4">
    <location>
        <begin position="179"/>
        <end position="190"/>
    </location>
</feature>
<feature type="region of interest" description="Disordered" evidence="4">
    <location>
        <begin position="178"/>
        <end position="199"/>
    </location>
</feature>
<dbReference type="SUPFAM" id="SSF46689">
    <property type="entry name" value="Homeodomain-like"/>
    <property type="match status" value="1"/>
</dbReference>
<dbReference type="EMBL" id="JAGTXO010000008">
    <property type="protein sequence ID" value="KAG8466405.1"/>
    <property type="molecule type" value="Genomic_DNA"/>
</dbReference>
<dbReference type="GO" id="GO:0005634">
    <property type="term" value="C:nucleus"/>
    <property type="evidence" value="ECO:0007669"/>
    <property type="project" value="TreeGrafter"/>
</dbReference>
<dbReference type="AlphaFoldDB" id="A0A8J5XVU6"/>
<accession>A0A8J5XVU6</accession>
<keyword evidence="3" id="KW-0539">Nucleus</keyword>
<evidence type="ECO:0000256" key="4">
    <source>
        <dbReference type="SAM" id="MobiDB-lite"/>
    </source>
</evidence>
<dbReference type="InterPro" id="IPR009057">
    <property type="entry name" value="Homeodomain-like_sf"/>
</dbReference>
<comment type="caution">
    <text evidence="5">The sequence shown here is derived from an EMBL/GenBank/DDBJ whole genome shotgun (WGS) entry which is preliminary data.</text>
</comment>
<dbReference type="Gene3D" id="1.10.10.60">
    <property type="entry name" value="Homeodomain-like"/>
    <property type="match status" value="1"/>
</dbReference>
<sequence>MGSVHDEVLLDDGWLHAMIEDESDALGNQSQVCELAATFTQLSEAQLMAAAAADQASADDDEHDHSLNCAVPDHAPNCPLAGLSPHALSRPRECQAQQSKKRRCNWTSELHSAFEAAVRHAGTRATPTTIRAAMNVESLNLDFELTVGMVKSHLQKYKLECQCTNAGPLIPPIYKRAPDAPPAPAAPSPAPGAAECAAPAAAADEPARRAVLAPPASPGLAHPSVQPEAILVSMLDAPRAIGVLVRTFTGYALAVQYDQGSNTLVLTATPPAPKLAHAGAHAFGITALELLRDAQVDAAALDELGLAFTRRCALPCAPASPVVGDWPVQVVSTGAGDKTVCLQIEKAGARARSASAIIIC</sequence>
<keyword evidence="6" id="KW-1185">Reference proteome</keyword>
<proteinExistence type="predicted"/>
<dbReference type="GO" id="GO:0003677">
    <property type="term" value="F:DNA binding"/>
    <property type="evidence" value="ECO:0007669"/>
    <property type="project" value="InterPro"/>
</dbReference>